<proteinExistence type="predicted"/>
<accession>A0A7R8ZGZ2</accession>
<evidence type="ECO:0000313" key="2">
    <source>
        <dbReference type="EMBL" id="CAD7223310.1"/>
    </source>
</evidence>
<feature type="compositionally biased region" description="Low complexity" evidence="1">
    <location>
        <begin position="21"/>
        <end position="31"/>
    </location>
</feature>
<dbReference type="EMBL" id="OB660182">
    <property type="protein sequence ID" value="CAD7223310.1"/>
    <property type="molecule type" value="Genomic_DNA"/>
</dbReference>
<gene>
    <name evidence="2" type="ORF">CTOB1V02_LOCUS1300</name>
</gene>
<reference evidence="2" key="1">
    <citation type="submission" date="2020-11" db="EMBL/GenBank/DDBJ databases">
        <authorList>
            <person name="Tran Van P."/>
        </authorList>
    </citation>
    <scope>NUCLEOTIDE SEQUENCE</scope>
</reference>
<organism evidence="2">
    <name type="scientific">Cyprideis torosa</name>
    <dbReference type="NCBI Taxonomy" id="163714"/>
    <lineage>
        <taxon>Eukaryota</taxon>
        <taxon>Metazoa</taxon>
        <taxon>Ecdysozoa</taxon>
        <taxon>Arthropoda</taxon>
        <taxon>Crustacea</taxon>
        <taxon>Oligostraca</taxon>
        <taxon>Ostracoda</taxon>
        <taxon>Podocopa</taxon>
        <taxon>Podocopida</taxon>
        <taxon>Cytherocopina</taxon>
        <taxon>Cytheroidea</taxon>
        <taxon>Cytherideidae</taxon>
        <taxon>Cyprideis</taxon>
    </lineage>
</organism>
<sequence length="94" mass="10412">MWEPRDVGVPHIMVTPDQHDSISSPISTSCPPAHPSQDEGFRPRAGTWSSRQRHVSSGAHGTYGSSQIPSNKDDEDSVKVLCQEKDMLHTYRAL</sequence>
<dbReference type="AlphaFoldDB" id="A0A7R8ZGZ2"/>
<protein>
    <submittedName>
        <fullName evidence="2">Uncharacterized protein</fullName>
    </submittedName>
</protein>
<feature type="region of interest" description="Disordered" evidence="1">
    <location>
        <begin position="1"/>
        <end position="76"/>
    </location>
</feature>
<name>A0A7R8ZGZ2_9CRUS</name>
<evidence type="ECO:0000256" key="1">
    <source>
        <dbReference type="SAM" id="MobiDB-lite"/>
    </source>
</evidence>